<proteinExistence type="predicted"/>
<dbReference type="InterPro" id="IPR015797">
    <property type="entry name" value="NUDIX_hydrolase-like_dom_sf"/>
</dbReference>
<sequence>MKIIKKEFDNSVEDIWKSKEVNFNGDPFMSIKKSRDYYIYAERVGIDSIAFILYDKNKNRFALIQESKPPLDTNEYLVSLVTAFGGSMDIDITPQEICKIEVEEEAGYEVELEKIHFVGESLVSTQMSQICKLFLVDVTDNQKTKKAEYEIENKHQDDSIIWLNRDEVMDNGDWKSIYIISKMDYLGIE</sequence>
<protein>
    <recommendedName>
        <fullName evidence="1">Nudix hydrolase domain-containing protein</fullName>
    </recommendedName>
</protein>
<organism evidence="2">
    <name type="scientific">hydrothermal vent metagenome</name>
    <dbReference type="NCBI Taxonomy" id="652676"/>
    <lineage>
        <taxon>unclassified sequences</taxon>
        <taxon>metagenomes</taxon>
        <taxon>ecological metagenomes</taxon>
    </lineage>
</organism>
<name>A0A1W1EK66_9ZZZZ</name>
<dbReference type="InterPro" id="IPR000086">
    <property type="entry name" value="NUDIX_hydrolase_dom"/>
</dbReference>
<dbReference type="EMBL" id="FRYL01000032">
    <property type="protein sequence ID" value="SHO81227.1"/>
    <property type="molecule type" value="Genomic_DNA"/>
</dbReference>
<feature type="domain" description="Nudix hydrolase" evidence="1">
    <location>
        <begin position="44"/>
        <end position="186"/>
    </location>
</feature>
<gene>
    <name evidence="2" type="ORF">MNB_SV-15-761</name>
</gene>
<dbReference type="SUPFAM" id="SSF55811">
    <property type="entry name" value="Nudix"/>
    <property type="match status" value="1"/>
</dbReference>
<dbReference type="AlphaFoldDB" id="A0A1W1EK66"/>
<dbReference type="Gene3D" id="3.90.79.10">
    <property type="entry name" value="Nucleoside Triphosphate Pyrophosphohydrolase"/>
    <property type="match status" value="1"/>
</dbReference>
<reference evidence="2" key="1">
    <citation type="submission" date="2016-10" db="EMBL/GenBank/DDBJ databases">
        <authorList>
            <person name="de Groot N.N."/>
        </authorList>
    </citation>
    <scope>NUCLEOTIDE SEQUENCE</scope>
</reference>
<accession>A0A1W1EK66</accession>
<dbReference type="PROSITE" id="PS51462">
    <property type="entry name" value="NUDIX"/>
    <property type="match status" value="1"/>
</dbReference>
<evidence type="ECO:0000259" key="1">
    <source>
        <dbReference type="PROSITE" id="PS51462"/>
    </source>
</evidence>
<evidence type="ECO:0000313" key="2">
    <source>
        <dbReference type="EMBL" id="SHO81227.1"/>
    </source>
</evidence>